<dbReference type="Proteomes" id="UP000568664">
    <property type="component" value="Unassembled WGS sequence"/>
</dbReference>
<accession>A0A7Y0Q7Z2</accession>
<sequence>MRRILTLILSLSYSSLLFANVPTITISSGTYSEKSLLYPIEKYIFKSYSRLGYRVNIIELSVGRSIKMAENGEIDALMIKAEEVANSLNNLIKVPILLLEGEFMLYCQAHVDCDFSVLNDPEIIVGVLSGVNLPTQYLSTKSASMYQISKGSQLAEVFKKKRIDYILTFEIDGINVFDFNLANDIQKLPIKKVKGYHLVHKKHQKLIPEIKASIEQTIKELGPISDNIERYFNENTSVQ</sequence>
<keyword evidence="3" id="KW-1185">Reference proteome</keyword>
<proteinExistence type="predicted"/>
<feature type="signal peptide" evidence="1">
    <location>
        <begin position="1"/>
        <end position="19"/>
    </location>
</feature>
<comment type="caution">
    <text evidence="2">The sequence shown here is derived from an EMBL/GenBank/DDBJ whole genome shotgun (WGS) entry which is preliminary data.</text>
</comment>
<dbReference type="EMBL" id="JABBXH010000004">
    <property type="protein sequence ID" value="NMP32417.1"/>
    <property type="molecule type" value="Genomic_DNA"/>
</dbReference>
<evidence type="ECO:0000313" key="2">
    <source>
        <dbReference type="EMBL" id="NMP32417.1"/>
    </source>
</evidence>
<name>A0A7Y0Q7Z2_9GAMM</name>
<evidence type="ECO:0000313" key="3">
    <source>
        <dbReference type="Proteomes" id="UP000568664"/>
    </source>
</evidence>
<organism evidence="2 3">
    <name type="scientific">Thalassotalea algicola</name>
    <dbReference type="NCBI Taxonomy" id="2716224"/>
    <lineage>
        <taxon>Bacteria</taxon>
        <taxon>Pseudomonadati</taxon>
        <taxon>Pseudomonadota</taxon>
        <taxon>Gammaproteobacteria</taxon>
        <taxon>Alteromonadales</taxon>
        <taxon>Colwelliaceae</taxon>
        <taxon>Thalassotalea</taxon>
    </lineage>
</organism>
<dbReference type="AlphaFoldDB" id="A0A7Y0Q7Z2"/>
<evidence type="ECO:0000256" key="1">
    <source>
        <dbReference type="SAM" id="SignalP"/>
    </source>
</evidence>
<protein>
    <recommendedName>
        <fullName evidence="4">Solute-binding protein family 3/N-terminal domain-containing protein</fullName>
    </recommendedName>
</protein>
<gene>
    <name evidence="2" type="ORF">HII17_12670</name>
</gene>
<dbReference type="RefSeq" id="WP_169075752.1">
    <property type="nucleotide sequence ID" value="NZ_JABBXH010000004.1"/>
</dbReference>
<feature type="chain" id="PRO_5030971448" description="Solute-binding protein family 3/N-terminal domain-containing protein" evidence="1">
    <location>
        <begin position="20"/>
        <end position="239"/>
    </location>
</feature>
<keyword evidence="1" id="KW-0732">Signal</keyword>
<reference evidence="2 3" key="1">
    <citation type="submission" date="2020-04" db="EMBL/GenBank/DDBJ databases">
        <title>Thalassotalea sp. M1531, isolated from the surface of marine red alga.</title>
        <authorList>
            <person name="Pang L."/>
            <person name="Lu D.-C."/>
        </authorList>
    </citation>
    <scope>NUCLEOTIDE SEQUENCE [LARGE SCALE GENOMIC DNA]</scope>
    <source>
        <strain evidence="2 3">M1531</strain>
    </source>
</reference>
<evidence type="ECO:0008006" key="4">
    <source>
        <dbReference type="Google" id="ProtNLM"/>
    </source>
</evidence>